<accession>A0A2A2PPU7</accession>
<dbReference type="Pfam" id="PF01323">
    <property type="entry name" value="DSBA"/>
    <property type="match status" value="1"/>
</dbReference>
<dbReference type="PANTHER" id="PTHR13887">
    <property type="entry name" value="GLUTATHIONE S-TRANSFERASE KAPPA"/>
    <property type="match status" value="1"/>
</dbReference>
<dbReference type="GO" id="GO:0016491">
    <property type="term" value="F:oxidoreductase activity"/>
    <property type="evidence" value="ECO:0007669"/>
    <property type="project" value="InterPro"/>
</dbReference>
<evidence type="ECO:0000259" key="1">
    <source>
        <dbReference type="Pfam" id="PF01323"/>
    </source>
</evidence>
<protein>
    <submittedName>
        <fullName evidence="2">Disulfide bond formation protein DsbA</fullName>
    </submittedName>
</protein>
<dbReference type="InterPro" id="IPR036249">
    <property type="entry name" value="Thioredoxin-like_sf"/>
</dbReference>
<dbReference type="Gene3D" id="3.40.30.10">
    <property type="entry name" value="Glutaredoxin"/>
    <property type="match status" value="1"/>
</dbReference>
<dbReference type="RefSeq" id="WP_095668410.1">
    <property type="nucleotide sequence ID" value="NZ_NRSS01000003.1"/>
</dbReference>
<reference evidence="2 3" key="1">
    <citation type="submission" date="2017-08" db="EMBL/GenBank/DDBJ databases">
        <title>Draft Genome Sequence of Pseudomonas moraviensis TYU6, isolated from Taxus cuspidata by using PacBio Single-Molecule Real-Time Technology.</title>
        <authorList>
            <person name="Baek K.-H."/>
            <person name="Mishra A.K."/>
        </authorList>
    </citation>
    <scope>NUCLEOTIDE SEQUENCE [LARGE SCALE GENOMIC DNA]</scope>
    <source>
        <strain evidence="2 3">TYU6</strain>
    </source>
</reference>
<dbReference type="CDD" id="cd03024">
    <property type="entry name" value="DsbA_FrnE"/>
    <property type="match status" value="1"/>
</dbReference>
<dbReference type="InterPro" id="IPR001853">
    <property type="entry name" value="DSBA-like_thioredoxin_dom"/>
</dbReference>
<sequence>MSSALKIDFVSDVSCPWCVVGLYGLLQALEILRDEVQAEIHFQPFELNPKMGRDGQNITEHISEKYGSTPEQSQKNREAIRARGAEVGFAFRTDGNSRIYNTFDAHRLLHWAGIEGVQLPLKQALFKAYFTDGGNPSDHAQLAQIVESVGLDRQRAEAILASDEFADEVREEEQLWLQRGVSSVPTVVFNGQYAVTGGQPVDTFVGAIRQIMSETRGGSVNN</sequence>
<dbReference type="Proteomes" id="UP000217830">
    <property type="component" value="Unassembled WGS sequence"/>
</dbReference>
<gene>
    <name evidence="2" type="ORF">CKQ80_20030</name>
</gene>
<evidence type="ECO:0000313" key="3">
    <source>
        <dbReference type="Proteomes" id="UP000217830"/>
    </source>
</evidence>
<dbReference type="AlphaFoldDB" id="A0A2A2PPU7"/>
<name>A0A2A2PPU7_9PSED</name>
<dbReference type="PANTHER" id="PTHR13887:SF41">
    <property type="entry name" value="THIOREDOXIN SUPERFAMILY PROTEIN"/>
    <property type="match status" value="1"/>
</dbReference>
<comment type="caution">
    <text evidence="2">The sequence shown here is derived from an EMBL/GenBank/DDBJ whole genome shotgun (WGS) entry which is preliminary data.</text>
</comment>
<feature type="domain" description="DSBA-like thioredoxin" evidence="1">
    <location>
        <begin position="7"/>
        <end position="208"/>
    </location>
</feature>
<evidence type="ECO:0000313" key="2">
    <source>
        <dbReference type="EMBL" id="PAW57482.1"/>
    </source>
</evidence>
<organism evidence="2 3">
    <name type="scientific">Pseudomonas moraviensis</name>
    <dbReference type="NCBI Taxonomy" id="321662"/>
    <lineage>
        <taxon>Bacteria</taxon>
        <taxon>Pseudomonadati</taxon>
        <taxon>Pseudomonadota</taxon>
        <taxon>Gammaproteobacteria</taxon>
        <taxon>Pseudomonadales</taxon>
        <taxon>Pseudomonadaceae</taxon>
        <taxon>Pseudomonas</taxon>
    </lineage>
</organism>
<dbReference type="SUPFAM" id="SSF52833">
    <property type="entry name" value="Thioredoxin-like"/>
    <property type="match status" value="1"/>
</dbReference>
<dbReference type="EMBL" id="NRST01000001">
    <property type="protein sequence ID" value="PAW57482.1"/>
    <property type="molecule type" value="Genomic_DNA"/>
</dbReference>
<proteinExistence type="predicted"/>
<keyword evidence="3" id="KW-1185">Reference proteome</keyword>